<evidence type="ECO:0000313" key="3">
    <source>
        <dbReference type="Proteomes" id="UP001188597"/>
    </source>
</evidence>
<keyword evidence="3" id="KW-1185">Reference proteome</keyword>
<feature type="domain" description="Reverse transcriptase Ty1/copia-type" evidence="1">
    <location>
        <begin position="254"/>
        <end position="322"/>
    </location>
</feature>
<organism evidence="2 3">
    <name type="scientific">Escallonia herrerae</name>
    <dbReference type="NCBI Taxonomy" id="1293975"/>
    <lineage>
        <taxon>Eukaryota</taxon>
        <taxon>Viridiplantae</taxon>
        <taxon>Streptophyta</taxon>
        <taxon>Embryophyta</taxon>
        <taxon>Tracheophyta</taxon>
        <taxon>Spermatophyta</taxon>
        <taxon>Magnoliopsida</taxon>
        <taxon>eudicotyledons</taxon>
        <taxon>Gunneridae</taxon>
        <taxon>Pentapetalae</taxon>
        <taxon>asterids</taxon>
        <taxon>campanulids</taxon>
        <taxon>Escalloniales</taxon>
        <taxon>Escalloniaceae</taxon>
        <taxon>Escallonia</taxon>
    </lineage>
</organism>
<dbReference type="EMBL" id="JAVXUP010000440">
    <property type="protein sequence ID" value="KAK3027839.1"/>
    <property type="molecule type" value="Genomic_DNA"/>
</dbReference>
<name>A0AA89B396_9ASTE</name>
<accession>A0AA89B396</accession>
<dbReference type="Pfam" id="PF07727">
    <property type="entry name" value="RVT_2"/>
    <property type="match status" value="1"/>
</dbReference>
<dbReference type="Proteomes" id="UP001188597">
    <property type="component" value="Unassembled WGS sequence"/>
</dbReference>
<evidence type="ECO:0000259" key="1">
    <source>
        <dbReference type="Pfam" id="PF07727"/>
    </source>
</evidence>
<dbReference type="AlphaFoldDB" id="A0AA89B396"/>
<protein>
    <recommendedName>
        <fullName evidence="1">Reverse transcriptase Ty1/copia-type domain-containing protein</fullName>
    </recommendedName>
</protein>
<comment type="caution">
    <text evidence="2">The sequence shown here is derived from an EMBL/GenBank/DDBJ whole genome shotgun (WGS) entry which is preliminary data.</text>
</comment>
<sequence length="336" mass="37994">MLPRACTCPTCPDLQKPSGITHGPPARPVSELTAHLPDPTLPSTWFDFFGSFRPVYFILTGSLDFDAVFSDLTHQYQLHDSLHRKEQEPVHYLPKTLPLLNFFLKKLVEAFCRPIILILFLLFLLDLHTSLHPHQLRDIRHLLPFSRNAHTAMSSVIRLLIALSTSAPPKPKIQHKFKPPSHSAAADDVLNDSSVNDVAKIDPEMGQTIRIGRKFGRLFELINLSIPRRPTILPQSTASVASQKSLELWHSCLGSDLEGISILKQDLNHPFEMKDLGTFRYFLGLEVSTASNEYYLSQAKYGYDLFCRAGLTNSKTTFTPLEPNVRFTPLEWYTSS</sequence>
<evidence type="ECO:0000313" key="2">
    <source>
        <dbReference type="EMBL" id="KAK3027839.1"/>
    </source>
</evidence>
<gene>
    <name evidence="2" type="ORF">RJ639_040589</name>
</gene>
<reference evidence="2" key="1">
    <citation type="submission" date="2022-12" db="EMBL/GenBank/DDBJ databases">
        <title>Draft genome assemblies for two species of Escallonia (Escalloniales).</title>
        <authorList>
            <person name="Chanderbali A."/>
            <person name="Dervinis C."/>
            <person name="Anghel I."/>
            <person name="Soltis D."/>
            <person name="Soltis P."/>
            <person name="Zapata F."/>
        </authorList>
    </citation>
    <scope>NUCLEOTIDE SEQUENCE</scope>
    <source>
        <strain evidence="2">UCBG64.0493</strain>
        <tissue evidence="2">Leaf</tissue>
    </source>
</reference>
<proteinExistence type="predicted"/>
<dbReference type="InterPro" id="IPR013103">
    <property type="entry name" value="RVT_2"/>
</dbReference>